<dbReference type="AlphaFoldDB" id="A0A519BLI9"/>
<proteinExistence type="predicted"/>
<keyword evidence="1" id="KW-0051">Antiviral defense</keyword>
<dbReference type="PANTHER" id="PTHR35579">
    <property type="entry name" value="CRISPR SYSTEM CMS ENDORIBONUCLEASE CSM3"/>
    <property type="match status" value="1"/>
</dbReference>
<evidence type="ECO:0000313" key="5">
    <source>
        <dbReference type="Proteomes" id="UP000319296"/>
    </source>
</evidence>
<dbReference type="Proteomes" id="UP000319296">
    <property type="component" value="Unassembled WGS sequence"/>
</dbReference>
<evidence type="ECO:0000259" key="3">
    <source>
        <dbReference type="Pfam" id="PF03787"/>
    </source>
</evidence>
<feature type="domain" description="CRISPR type III-associated protein" evidence="3">
    <location>
        <begin position="408"/>
        <end position="580"/>
    </location>
</feature>
<evidence type="ECO:0000256" key="1">
    <source>
        <dbReference type="ARBA" id="ARBA00023118"/>
    </source>
</evidence>
<dbReference type="EMBL" id="SGBB01000014">
    <property type="protein sequence ID" value="RZD18106.1"/>
    <property type="molecule type" value="Genomic_DNA"/>
</dbReference>
<dbReference type="InterPro" id="IPR023825">
    <property type="entry name" value="CRISPR-assoc_RAMP_BGP1436"/>
</dbReference>
<evidence type="ECO:0000256" key="2">
    <source>
        <dbReference type="SAM" id="MobiDB-lite"/>
    </source>
</evidence>
<comment type="caution">
    <text evidence="4">The sequence shown here is derived from an EMBL/GenBank/DDBJ whole genome shotgun (WGS) entry which is preliminary data.</text>
</comment>
<reference evidence="4 5" key="1">
    <citation type="journal article" date="2019" name="ISME J.">
        <title>Insights into ecological role of a new deltaproteobacterial order Candidatus Acidulodesulfobacterales by metagenomics and metatranscriptomics.</title>
        <authorList>
            <person name="Tan S."/>
            <person name="Liu J."/>
            <person name="Fang Y."/>
            <person name="Hedlund B.P."/>
            <person name="Lian Z.H."/>
            <person name="Huang L.Y."/>
            <person name="Li J.T."/>
            <person name="Huang L.N."/>
            <person name="Li W.J."/>
            <person name="Jiang H.C."/>
            <person name="Dong H.L."/>
            <person name="Shu W.S."/>
        </authorList>
    </citation>
    <scope>NUCLEOTIDE SEQUENCE [LARGE SCALE GENOMIC DNA]</scope>
    <source>
        <strain evidence="4">AP1</strain>
    </source>
</reference>
<organism evidence="4 5">
    <name type="scientific">Candidatus Acididesulfobacter diazotrophicus</name>
    <dbReference type="NCBI Taxonomy" id="2597226"/>
    <lineage>
        <taxon>Bacteria</taxon>
        <taxon>Deltaproteobacteria</taxon>
        <taxon>Candidatus Acidulodesulfobacterales</taxon>
        <taxon>Candidatus Acididesulfobacter</taxon>
    </lineage>
</organism>
<feature type="region of interest" description="Disordered" evidence="2">
    <location>
        <begin position="73"/>
        <end position="95"/>
    </location>
</feature>
<dbReference type="InterPro" id="IPR052216">
    <property type="entry name" value="CRISPR_Csm3_endoribonuclease"/>
</dbReference>
<name>A0A519BLI9_9DELT</name>
<dbReference type="Pfam" id="PF03787">
    <property type="entry name" value="RAMPs"/>
    <property type="match status" value="2"/>
</dbReference>
<protein>
    <submittedName>
        <fullName evidence="4">TIGR03986 family CRISPR-associated RAMP protein</fullName>
    </submittedName>
</protein>
<evidence type="ECO:0000313" key="4">
    <source>
        <dbReference type="EMBL" id="RZD18106.1"/>
    </source>
</evidence>
<gene>
    <name evidence="4" type="ORF">EVG15_07660</name>
</gene>
<accession>A0A519BLI9</accession>
<feature type="domain" description="CRISPR type III-associated protein" evidence="3">
    <location>
        <begin position="143"/>
        <end position="291"/>
    </location>
</feature>
<dbReference type="PANTHER" id="PTHR35579:SF3">
    <property type="entry name" value="CRISPR SYSTEM CMS ENDORIBONUCLEASE CSM3"/>
    <property type="match status" value="1"/>
</dbReference>
<dbReference type="InterPro" id="IPR005537">
    <property type="entry name" value="RAMP_III_fam"/>
</dbReference>
<dbReference type="NCBIfam" id="TIGR03986">
    <property type="entry name" value="TIGR03986 family CRISPR-associated RAMP protein"/>
    <property type="match status" value="1"/>
</dbReference>
<sequence>MEKATISINKNKKGGLYGNIKIENGISMSFPPKFIIEEKYNGKECEIERIKGQIEKIIVEGESLKLKDNNSINTKKINDKNTGGHFNRNSASNQRATGKTDIFQAKAPYNFVPLNKVIISYDAKPDRFHRYNEDCNTGYIDIEIEAKTPIFVSESGQDGDYSKFYNQAGKFRIPGSSLRGLIRTMVEITSWGKFEFFNDVYLYYRSFADQAHSVRDEYKKNMMQINNNSSQYTMESGLLYREGLSYYIIPSEKKFSKILNKPSEINPKENNSFDIVKKLGQKYEEFKSYKIKQNEYLVVSGKMPNKKHDWIVFADETKKDDKVIKIDEEDIKSYKNDKDRNKNDKDRKSFDIIDRLKSNGKPSAEPCFYIKWNDKTGKDRISFGHTPLFRLSYKKSIGEHIQQDYSNKDYSNKSECDKFDIPTSIFGTEKNNNSKDSFATFASRVFFEDAFLTDDSLDKEELENKIPQTLAGPKPTSFQLYLDQNGINDITKLKHYNNDADIRGNKFYWHKDLEDWKTETFNKKMDKKIRPINQGAKFKGKIRFDNLSDIELGALLFAVDLPEHYAHKIGMGKPLGLGSIRINAKLYLSDRQKRYKDLFDEWNGLQEKSGEIKNIKSKFEQFILKELDNGTGKYKSLWDTERLKEFARMLDFSNKPNKEKVSYMKLNEFKNRNGLPKPTKIN</sequence>
<dbReference type="GO" id="GO:0051607">
    <property type="term" value="P:defense response to virus"/>
    <property type="evidence" value="ECO:0007669"/>
    <property type="project" value="UniProtKB-KW"/>
</dbReference>